<feature type="domain" description="Flagellar motor switch protein FliG C-terminal" evidence="11">
    <location>
        <begin position="236"/>
        <end position="348"/>
    </location>
</feature>
<dbReference type="OrthoDB" id="7616820at2"/>
<keyword evidence="7" id="KW-0283">Flagellar rotation</keyword>
<organism evidence="14 15">
    <name type="scientific">Cereibacter changlensis JA139</name>
    <dbReference type="NCBI Taxonomy" id="1188249"/>
    <lineage>
        <taxon>Bacteria</taxon>
        <taxon>Pseudomonadati</taxon>
        <taxon>Pseudomonadota</taxon>
        <taxon>Alphaproteobacteria</taxon>
        <taxon>Rhodobacterales</taxon>
        <taxon>Paracoccaceae</taxon>
        <taxon>Cereibacter</taxon>
    </lineage>
</organism>
<dbReference type="PANTHER" id="PTHR30534">
    <property type="entry name" value="FLAGELLAR MOTOR SWITCH PROTEIN FLIG"/>
    <property type="match status" value="1"/>
</dbReference>
<keyword evidence="5" id="KW-1003">Cell membrane</keyword>
<sequence length="354" mass="37860">MAQVLAKITPTRGGGAEDGPRGLTRREKAAIIVRLMLAEGGSLPPLSSLPEDLQAGLTEQMARMRSVDRATMTAVIEEFLDELDQVGLSFPGGLEGALAVMDGHISPDTANRLRRLAGSGGKGDPWEKLIGLPVDELLPVLEQESTEVAAVMLSKLPVPKAAELLGKLPGEKARRVAYAVSMTGSVEPETVRRIGQSLAAQFANQPARAFSGTPVDRVGAILNVSPALTRDEVLKGLEEADAAFAEKVRKAIFTFQHIPARLSPRDVPKVIRVVDQLRLVTALAAAQTTPEGTEVAEFLLSNMSQRMAQGLREEAGQRGKVKEKEAEEAMNAVVAGIRQLEESGEVVLIVEEDE</sequence>
<evidence type="ECO:0000259" key="11">
    <source>
        <dbReference type="Pfam" id="PF01706"/>
    </source>
</evidence>
<dbReference type="InterPro" id="IPR023087">
    <property type="entry name" value="Flg_Motor_Flig_C"/>
</dbReference>
<dbReference type="GO" id="GO:0006935">
    <property type="term" value="P:chemotaxis"/>
    <property type="evidence" value="ECO:0007669"/>
    <property type="project" value="UniProtKB-KW"/>
</dbReference>
<protein>
    <recommendedName>
        <fullName evidence="4">Flagellar motor switch protein FliG</fullName>
    </recommendedName>
</protein>
<proteinExistence type="inferred from homology"/>
<keyword evidence="14" id="KW-0282">Flagellum</keyword>
<dbReference type="Pfam" id="PF01706">
    <property type="entry name" value="FliG_C"/>
    <property type="match status" value="1"/>
</dbReference>
<accession>A0A2T4JYN1</accession>
<evidence type="ECO:0000256" key="5">
    <source>
        <dbReference type="ARBA" id="ARBA00022475"/>
    </source>
</evidence>
<evidence type="ECO:0000259" key="13">
    <source>
        <dbReference type="Pfam" id="PF14842"/>
    </source>
</evidence>
<dbReference type="InterPro" id="IPR000090">
    <property type="entry name" value="Flg_Motor_Flig"/>
</dbReference>
<evidence type="ECO:0000256" key="3">
    <source>
        <dbReference type="ARBA" id="ARBA00010299"/>
    </source>
</evidence>
<keyword evidence="14" id="KW-0969">Cilium</keyword>
<dbReference type="InterPro" id="IPR032779">
    <property type="entry name" value="FliG_M"/>
</dbReference>
<dbReference type="EMBL" id="PZKG01000011">
    <property type="protein sequence ID" value="PTE23032.1"/>
    <property type="molecule type" value="Genomic_DNA"/>
</dbReference>
<comment type="function">
    <text evidence="10">FliG is one of three proteins (FliG, FliN, FliM) that forms the rotor-mounted switch complex (C ring), located at the base of the basal body. This complex interacts with the CheY and CheZ chemotaxis proteins, in addition to contacting components of the motor that determine the direction of flagellar rotation.</text>
</comment>
<dbReference type="GO" id="GO:0071973">
    <property type="term" value="P:bacterial-type flagellum-dependent cell motility"/>
    <property type="evidence" value="ECO:0007669"/>
    <property type="project" value="InterPro"/>
</dbReference>
<comment type="caution">
    <text evidence="14">The sequence shown here is derived from an EMBL/GenBank/DDBJ whole genome shotgun (WGS) entry which is preliminary data.</text>
</comment>
<dbReference type="GO" id="GO:0009425">
    <property type="term" value="C:bacterial-type flagellum basal body"/>
    <property type="evidence" value="ECO:0007669"/>
    <property type="project" value="UniProtKB-SubCell"/>
</dbReference>
<evidence type="ECO:0000313" key="15">
    <source>
        <dbReference type="Proteomes" id="UP000241010"/>
    </source>
</evidence>
<evidence type="ECO:0000256" key="9">
    <source>
        <dbReference type="ARBA" id="ARBA00023143"/>
    </source>
</evidence>
<name>A0A2T4JYN1_9RHOB</name>
<dbReference type="RefSeq" id="WP_107662676.1">
    <property type="nucleotide sequence ID" value="NZ_PZKG01000011.1"/>
</dbReference>
<keyword evidence="6" id="KW-0145">Chemotaxis</keyword>
<evidence type="ECO:0000256" key="4">
    <source>
        <dbReference type="ARBA" id="ARBA00021870"/>
    </source>
</evidence>
<dbReference type="GO" id="GO:0005886">
    <property type="term" value="C:plasma membrane"/>
    <property type="evidence" value="ECO:0007669"/>
    <property type="project" value="UniProtKB-SubCell"/>
</dbReference>
<feature type="domain" description="Flagellar motor switch protein FliG middle" evidence="12">
    <location>
        <begin position="136"/>
        <end position="207"/>
    </location>
</feature>
<reference evidence="14 15" key="1">
    <citation type="submission" date="2018-03" db="EMBL/GenBank/DDBJ databases">
        <title>Cereibacter changlensis.</title>
        <authorList>
            <person name="Meyer T.E."/>
            <person name="Miller S."/>
            <person name="Lodha T."/>
            <person name="Gandham S."/>
            <person name="Chintalapati S."/>
            <person name="Chintalapati V.R."/>
        </authorList>
    </citation>
    <scope>NUCLEOTIDE SEQUENCE [LARGE SCALE GENOMIC DNA]</scope>
    <source>
        <strain evidence="14 15">JA139</strain>
    </source>
</reference>
<dbReference type="AlphaFoldDB" id="A0A2T4JYN1"/>
<dbReference type="PRINTS" id="PR00954">
    <property type="entry name" value="FLGMOTORFLIG"/>
</dbReference>
<dbReference type="GO" id="GO:0003774">
    <property type="term" value="F:cytoskeletal motor activity"/>
    <property type="evidence" value="ECO:0007669"/>
    <property type="project" value="InterPro"/>
</dbReference>
<gene>
    <name evidence="14" type="ORF">C5F48_04315</name>
</gene>
<keyword evidence="9" id="KW-0975">Bacterial flagellum</keyword>
<evidence type="ECO:0000259" key="12">
    <source>
        <dbReference type="Pfam" id="PF14841"/>
    </source>
</evidence>
<dbReference type="InterPro" id="IPR028263">
    <property type="entry name" value="FliG_N"/>
</dbReference>
<evidence type="ECO:0000256" key="1">
    <source>
        <dbReference type="ARBA" id="ARBA00004117"/>
    </source>
</evidence>
<dbReference type="Proteomes" id="UP000241010">
    <property type="component" value="Unassembled WGS sequence"/>
</dbReference>
<dbReference type="SUPFAM" id="SSF48029">
    <property type="entry name" value="FliG"/>
    <property type="match status" value="2"/>
</dbReference>
<dbReference type="Pfam" id="PF14842">
    <property type="entry name" value="FliG_N"/>
    <property type="match status" value="1"/>
</dbReference>
<dbReference type="Gene3D" id="1.10.220.30">
    <property type="match status" value="3"/>
</dbReference>
<comment type="subcellular location">
    <subcellularLocation>
        <location evidence="1">Bacterial flagellum basal body</location>
    </subcellularLocation>
    <subcellularLocation>
        <location evidence="2">Cell membrane</location>
        <topology evidence="2">Peripheral membrane protein</topology>
        <orientation evidence="2">Cytoplasmic side</orientation>
    </subcellularLocation>
</comment>
<evidence type="ECO:0000256" key="2">
    <source>
        <dbReference type="ARBA" id="ARBA00004413"/>
    </source>
</evidence>
<keyword evidence="8" id="KW-0472">Membrane</keyword>
<evidence type="ECO:0000256" key="8">
    <source>
        <dbReference type="ARBA" id="ARBA00023136"/>
    </source>
</evidence>
<dbReference type="InterPro" id="IPR011002">
    <property type="entry name" value="FliG_a-hlx"/>
</dbReference>
<evidence type="ECO:0000256" key="7">
    <source>
        <dbReference type="ARBA" id="ARBA00022779"/>
    </source>
</evidence>
<comment type="similarity">
    <text evidence="3">Belongs to the FliG family.</text>
</comment>
<evidence type="ECO:0000313" key="14">
    <source>
        <dbReference type="EMBL" id="PTE23032.1"/>
    </source>
</evidence>
<keyword evidence="14" id="KW-0966">Cell projection</keyword>
<keyword evidence="15" id="KW-1185">Reference proteome</keyword>
<evidence type="ECO:0000256" key="6">
    <source>
        <dbReference type="ARBA" id="ARBA00022500"/>
    </source>
</evidence>
<dbReference type="Pfam" id="PF14841">
    <property type="entry name" value="FliG_M"/>
    <property type="match status" value="1"/>
</dbReference>
<dbReference type="PANTHER" id="PTHR30534:SF0">
    <property type="entry name" value="FLAGELLAR MOTOR SWITCH PROTEIN FLIG"/>
    <property type="match status" value="1"/>
</dbReference>
<feature type="domain" description="Flagellar motor switch protein FliG N-terminal" evidence="13">
    <location>
        <begin position="23"/>
        <end position="126"/>
    </location>
</feature>
<evidence type="ECO:0000256" key="10">
    <source>
        <dbReference type="ARBA" id="ARBA00025598"/>
    </source>
</evidence>